<evidence type="ECO:0000256" key="3">
    <source>
        <dbReference type="HAMAP-Rule" id="MF_02071"/>
    </source>
</evidence>
<dbReference type="OrthoDB" id="9779128at2"/>
<dbReference type="NCBIfam" id="TIGR00413">
    <property type="entry name" value="rlpA"/>
    <property type="match status" value="1"/>
</dbReference>
<dbReference type="PANTHER" id="PTHR34183:SF8">
    <property type="entry name" value="ENDOLYTIC PEPTIDOGLYCAN TRANSGLYCOSYLASE RLPA-RELATED"/>
    <property type="match status" value="1"/>
</dbReference>
<dbReference type="InterPro" id="IPR034718">
    <property type="entry name" value="RlpA"/>
</dbReference>
<organism evidence="7 8">
    <name type="scientific">Pedobacter psychroterrae</name>
    <dbReference type="NCBI Taxonomy" id="2530453"/>
    <lineage>
        <taxon>Bacteria</taxon>
        <taxon>Pseudomonadati</taxon>
        <taxon>Bacteroidota</taxon>
        <taxon>Sphingobacteriia</taxon>
        <taxon>Sphingobacteriales</taxon>
        <taxon>Sphingobacteriaceae</taxon>
        <taxon>Pedobacter</taxon>
    </lineage>
</organism>
<keyword evidence="8" id="KW-1185">Reference proteome</keyword>
<dbReference type="GO" id="GO:0000270">
    <property type="term" value="P:peptidoglycan metabolic process"/>
    <property type="evidence" value="ECO:0007669"/>
    <property type="project" value="UniProtKB-UniRule"/>
</dbReference>
<comment type="caution">
    <text evidence="7">The sequence shown here is derived from an EMBL/GenBank/DDBJ whole genome shotgun (WGS) entry which is preliminary data.</text>
</comment>
<evidence type="ECO:0000259" key="6">
    <source>
        <dbReference type="Pfam" id="PF03330"/>
    </source>
</evidence>
<keyword evidence="1 3" id="KW-0456">Lyase</keyword>
<dbReference type="SUPFAM" id="SSF50685">
    <property type="entry name" value="Barwin-like endoglucanases"/>
    <property type="match status" value="1"/>
</dbReference>
<evidence type="ECO:0000256" key="1">
    <source>
        <dbReference type="ARBA" id="ARBA00023239"/>
    </source>
</evidence>
<dbReference type="Gene3D" id="2.40.40.10">
    <property type="entry name" value="RlpA-like domain"/>
    <property type="match status" value="1"/>
</dbReference>
<evidence type="ECO:0000313" key="7">
    <source>
        <dbReference type="EMBL" id="TCD04041.1"/>
    </source>
</evidence>
<comment type="similarity">
    <text evidence="3 4">Belongs to the RlpA family.</text>
</comment>
<dbReference type="InterPro" id="IPR009009">
    <property type="entry name" value="RlpA-like_DPBB"/>
</dbReference>
<dbReference type="CDD" id="cd22268">
    <property type="entry name" value="DPBB_RlpA-like"/>
    <property type="match status" value="1"/>
</dbReference>
<protein>
    <recommendedName>
        <fullName evidence="3">Probable endolytic peptidoglycan transglycosylase RlpA</fullName>
        <ecNumber evidence="3">4.2.2.-</ecNumber>
    </recommendedName>
</protein>
<dbReference type="AlphaFoldDB" id="A0A4R0NSA6"/>
<dbReference type="Proteomes" id="UP000293347">
    <property type="component" value="Unassembled WGS sequence"/>
</dbReference>
<dbReference type="HAMAP" id="MF_02071">
    <property type="entry name" value="RlpA"/>
    <property type="match status" value="1"/>
</dbReference>
<evidence type="ECO:0000256" key="5">
    <source>
        <dbReference type="SAM" id="MobiDB-lite"/>
    </source>
</evidence>
<dbReference type="EC" id="4.2.2.-" evidence="3"/>
<evidence type="ECO:0000256" key="4">
    <source>
        <dbReference type="RuleBase" id="RU003495"/>
    </source>
</evidence>
<dbReference type="Pfam" id="PF03330">
    <property type="entry name" value="DPBB_1"/>
    <property type="match status" value="1"/>
</dbReference>
<feature type="region of interest" description="Disordered" evidence="5">
    <location>
        <begin position="1"/>
        <end position="21"/>
    </location>
</feature>
<name>A0A4R0NSA6_9SPHI</name>
<sequence>MLISSMVIGQDKSEKESSNEFSGSMTKAKNYALDVINKTSEIFSETVYATYYANKFEGRKTTSGVRYRAKKLTAAHLTLPFGTIVTVTNPINGKSVDVEINDRGPHSKKFAIDVSAAAAKALGFYGKGVAKLEISYLPETE</sequence>
<dbReference type="GO" id="GO:0071555">
    <property type="term" value="P:cell wall organization"/>
    <property type="evidence" value="ECO:0007669"/>
    <property type="project" value="UniProtKB-KW"/>
</dbReference>
<dbReference type="EMBL" id="SJSL01000001">
    <property type="protein sequence ID" value="TCD04041.1"/>
    <property type="molecule type" value="Genomic_DNA"/>
</dbReference>
<dbReference type="GO" id="GO:0008932">
    <property type="term" value="F:lytic endotransglycosylase activity"/>
    <property type="evidence" value="ECO:0007669"/>
    <property type="project" value="UniProtKB-UniRule"/>
</dbReference>
<gene>
    <name evidence="3" type="primary">rlpA</name>
    <name evidence="7" type="ORF">EZ437_07115</name>
</gene>
<proteinExistence type="inferred from homology"/>
<comment type="function">
    <text evidence="3">Lytic transglycosylase with a strong preference for naked glycan strands that lack stem peptides.</text>
</comment>
<accession>A0A4R0NSA6</accession>
<dbReference type="InterPro" id="IPR012997">
    <property type="entry name" value="RplA"/>
</dbReference>
<dbReference type="PANTHER" id="PTHR34183">
    <property type="entry name" value="ENDOLYTIC PEPTIDOGLYCAN TRANSGLYCOSYLASE RLPA"/>
    <property type="match status" value="1"/>
</dbReference>
<evidence type="ECO:0000313" key="8">
    <source>
        <dbReference type="Proteomes" id="UP000293347"/>
    </source>
</evidence>
<evidence type="ECO:0000256" key="2">
    <source>
        <dbReference type="ARBA" id="ARBA00023316"/>
    </source>
</evidence>
<reference evidence="7 8" key="1">
    <citation type="submission" date="2019-02" db="EMBL/GenBank/DDBJ databases">
        <title>Pedobacter sp. RP-1-14 sp. nov., isolated from Arctic soil.</title>
        <authorList>
            <person name="Dahal R.H."/>
        </authorList>
    </citation>
    <scope>NUCLEOTIDE SEQUENCE [LARGE SCALE GENOMIC DNA]</scope>
    <source>
        <strain evidence="7 8">RP-1-14</strain>
    </source>
</reference>
<feature type="domain" description="RlpA-like protein double-psi beta-barrel" evidence="6">
    <location>
        <begin position="46"/>
        <end position="133"/>
    </location>
</feature>
<dbReference type="InterPro" id="IPR036908">
    <property type="entry name" value="RlpA-like_sf"/>
</dbReference>
<keyword evidence="2 3" id="KW-0961">Cell wall biogenesis/degradation</keyword>